<keyword evidence="1" id="KW-0175">Coiled coil</keyword>
<evidence type="ECO:0000313" key="2">
    <source>
        <dbReference type="EMBL" id="STZ62914.1"/>
    </source>
</evidence>
<accession>A0A378TRL6</accession>
<evidence type="ECO:0000313" key="3">
    <source>
        <dbReference type="Proteomes" id="UP000254437"/>
    </source>
</evidence>
<organism evidence="2 3">
    <name type="scientific">Moraxella lacunata</name>
    <dbReference type="NCBI Taxonomy" id="477"/>
    <lineage>
        <taxon>Bacteria</taxon>
        <taxon>Pseudomonadati</taxon>
        <taxon>Pseudomonadota</taxon>
        <taxon>Gammaproteobacteria</taxon>
        <taxon>Moraxellales</taxon>
        <taxon>Moraxellaceae</taxon>
        <taxon>Moraxella</taxon>
    </lineage>
</organism>
<dbReference type="Proteomes" id="UP000254437">
    <property type="component" value="Unassembled WGS sequence"/>
</dbReference>
<name>A0A378TRL6_MORLA</name>
<dbReference type="AlphaFoldDB" id="A0A378TRL6"/>
<dbReference type="RefSeq" id="WP_115006750.1">
    <property type="nucleotide sequence ID" value="NZ_UGQU01000002.1"/>
</dbReference>
<protein>
    <submittedName>
        <fullName evidence="2">Uncharacterized protein</fullName>
    </submittedName>
</protein>
<evidence type="ECO:0000256" key="1">
    <source>
        <dbReference type="SAM" id="Coils"/>
    </source>
</evidence>
<reference evidence="2 3" key="1">
    <citation type="submission" date="2018-06" db="EMBL/GenBank/DDBJ databases">
        <authorList>
            <consortium name="Pathogen Informatics"/>
            <person name="Doyle S."/>
        </authorList>
    </citation>
    <scope>NUCLEOTIDE SEQUENCE [LARGE SCALE GENOMIC DNA]</scope>
    <source>
        <strain evidence="2 3">NCTC10359</strain>
    </source>
</reference>
<sequence>MSKVLIVGHQYSNYQKLEEILNFCGMAKALPSKAYSMTPQDINIKIGSVAISAPQEALSTRQQRSAASRLSKNQKTLVVRHAQSESSYVQKKPKKIWDSLAFDLIMANDEQSLWGWADSNAISLLEYWANFDEDMVFVLTYDKPDVILKHLLNDVEVQQLEQSVIDEKTKDWFEYNQALINFYQKNKNRCLLVNGEQVLDSAKDYVHSVAKITQIEFSSGSEELPTLQDDVSLADSLTLDFLIREVLASSDDIHQMFNRLQNLADIPLVSRAQIGSTLDLLKETASKQKKLLQMDAEQEIQSKLMVNRQENSLMIEQLHQTQAELEKYYLENKKSSDLLRQEQEKVKSLEKQLTNKQELLNANQFSLQIKQENDLLIKQLHQTQEELERYYLENQRLKSQKQEPAKPVYYGAADRVKEDLPYRLGATMVSHSKSAKDLAVLPLALAKEYREFQKHKPSDELPAIEDYQDAHEAEKVKKHLSYRLGKTLVEGLKSPKSAIDLPVRLGKEIVGFNKK</sequence>
<gene>
    <name evidence="2" type="ORF">NCTC10359_01319</name>
</gene>
<proteinExistence type="predicted"/>
<feature type="coiled-coil region" evidence="1">
    <location>
        <begin position="332"/>
        <end position="400"/>
    </location>
</feature>
<dbReference type="EMBL" id="UGQU01000002">
    <property type="protein sequence ID" value="STZ62914.1"/>
    <property type="molecule type" value="Genomic_DNA"/>
</dbReference>